<organism evidence="2 3">
    <name type="scientific">Cocleimonas flava</name>
    <dbReference type="NCBI Taxonomy" id="634765"/>
    <lineage>
        <taxon>Bacteria</taxon>
        <taxon>Pseudomonadati</taxon>
        <taxon>Pseudomonadota</taxon>
        <taxon>Gammaproteobacteria</taxon>
        <taxon>Thiotrichales</taxon>
        <taxon>Thiotrichaceae</taxon>
        <taxon>Cocleimonas</taxon>
    </lineage>
</organism>
<protein>
    <submittedName>
        <fullName evidence="2">Uncharacterized protein</fullName>
    </submittedName>
</protein>
<comment type="caution">
    <text evidence="2">The sequence shown here is derived from an EMBL/GenBank/DDBJ whole genome shotgun (WGS) entry which is preliminary data.</text>
</comment>
<keyword evidence="1" id="KW-0472">Membrane</keyword>
<evidence type="ECO:0000256" key="1">
    <source>
        <dbReference type="SAM" id="Phobius"/>
    </source>
</evidence>
<reference evidence="2 3" key="1">
    <citation type="submission" date="2019-03" db="EMBL/GenBank/DDBJ databases">
        <title>Genomic Encyclopedia of Type Strains, Phase IV (KMG-IV): sequencing the most valuable type-strain genomes for metagenomic binning, comparative biology and taxonomic classification.</title>
        <authorList>
            <person name="Goeker M."/>
        </authorList>
    </citation>
    <scope>NUCLEOTIDE SEQUENCE [LARGE SCALE GENOMIC DNA]</scope>
    <source>
        <strain evidence="2 3">DSM 24830</strain>
    </source>
</reference>
<dbReference type="EMBL" id="SMFQ01000003">
    <property type="protein sequence ID" value="TCJ87223.1"/>
    <property type="molecule type" value="Genomic_DNA"/>
</dbReference>
<name>A0A4R1F0D7_9GAMM</name>
<proteinExistence type="predicted"/>
<feature type="transmembrane region" description="Helical" evidence="1">
    <location>
        <begin position="20"/>
        <end position="53"/>
    </location>
</feature>
<dbReference type="AlphaFoldDB" id="A0A4R1F0D7"/>
<evidence type="ECO:0000313" key="2">
    <source>
        <dbReference type="EMBL" id="TCJ87223.1"/>
    </source>
</evidence>
<evidence type="ECO:0000313" key="3">
    <source>
        <dbReference type="Proteomes" id="UP000294887"/>
    </source>
</evidence>
<gene>
    <name evidence="2" type="ORF">EV695_1731</name>
</gene>
<keyword evidence="1" id="KW-0812">Transmembrane</keyword>
<keyword evidence="1" id="KW-1133">Transmembrane helix</keyword>
<dbReference type="Proteomes" id="UP000294887">
    <property type="component" value="Unassembled WGS sequence"/>
</dbReference>
<keyword evidence="3" id="KW-1185">Reference proteome</keyword>
<dbReference type="RefSeq" id="WP_131905518.1">
    <property type="nucleotide sequence ID" value="NZ_BAAAFU010000004.1"/>
</dbReference>
<accession>A0A4R1F0D7</accession>
<sequence length="93" mass="10524">MQTQTFYQQMSQRKPSFAKIAMLSVIASVVLLSGFMFSLILMAVSAIIFPFVAFKLWRLQRQHQKDISLGQAAVIKNGEIIDAEYTVVDEPLK</sequence>